<dbReference type="Proteomes" id="UP000004659">
    <property type="component" value="Unassembled WGS sequence"/>
</dbReference>
<sequence>MIEAADFPLWAAILVSFLLVAGAFLTLVGCIGLVRFKTFYERVHAPTIGSSFGAGGILLASIIFFSILQSKPILHEVLITVFVVVTTPVTLMLLSRAVLHRDRTRDSKELPSSFESFQGR</sequence>
<proteinExistence type="predicted"/>
<protein>
    <submittedName>
        <fullName evidence="2">Monovalent cation/proton antiporter</fullName>
    </submittedName>
</protein>
<dbReference type="RefSeq" id="WP_006162051.1">
    <property type="nucleotide sequence ID" value="NZ_EQ999534.1"/>
</dbReference>
<reference evidence="2" key="1">
    <citation type="submission" date="2009-01" db="EMBL/GenBank/DDBJ databases">
        <title>The Genome Sequence of Brucella pinnipedialis M292/94/1.</title>
        <authorList>
            <consortium name="The Broad Institute Genome Sequencing Platform"/>
            <person name="Ward D."/>
            <person name="Young S.K."/>
            <person name="Kodira C.D."/>
            <person name="Zeng Q."/>
            <person name="Koehrsen M."/>
            <person name="Alvarado L."/>
            <person name="Berlin A."/>
            <person name="Borenstein D."/>
            <person name="Chen Z."/>
            <person name="Engels R."/>
            <person name="Freedman E."/>
            <person name="Gellesch M."/>
            <person name="Goldberg J."/>
            <person name="Griggs A."/>
            <person name="Gujja S."/>
            <person name="Heiman D."/>
            <person name="Hepburn T."/>
            <person name="Howarth C."/>
            <person name="Jen D."/>
            <person name="Larson L."/>
            <person name="Lewis B."/>
            <person name="Mehta T."/>
            <person name="Park D."/>
            <person name="Pearson M."/>
            <person name="Roberts A."/>
            <person name="Saif S."/>
            <person name="Shea T."/>
            <person name="Shenoy N."/>
            <person name="Sisk P."/>
            <person name="Stolte C."/>
            <person name="Sykes S."/>
            <person name="Walk T."/>
            <person name="White J."/>
            <person name="Yandava C."/>
            <person name="Whatmore A.M."/>
            <person name="Perrett L.L."/>
            <person name="O'Callaghan D."/>
            <person name="Nusbaum C."/>
            <person name="Galagan J."/>
            <person name="Birren B."/>
        </authorList>
    </citation>
    <scope>NUCLEOTIDE SEQUENCE [LARGE SCALE GENOMIC DNA]</scope>
    <source>
        <strain evidence="2">M292/94/1</strain>
    </source>
</reference>
<keyword evidence="1" id="KW-0472">Membrane</keyword>
<dbReference type="Pfam" id="PF03334">
    <property type="entry name" value="PhaG_MnhG_YufB"/>
    <property type="match status" value="1"/>
</dbReference>
<dbReference type="PANTHER" id="PTHR34703:SF1">
    <property type="entry name" value="ANTIPORTER SUBUNIT MNHG2-RELATED"/>
    <property type="match status" value="1"/>
</dbReference>
<feature type="transmembrane region" description="Helical" evidence="1">
    <location>
        <begin position="48"/>
        <end position="67"/>
    </location>
</feature>
<dbReference type="InterPro" id="IPR005133">
    <property type="entry name" value="PhaG_MnhG_YufB"/>
</dbReference>
<dbReference type="AlphaFoldDB" id="A0A0E1WWC6"/>
<feature type="transmembrane region" description="Helical" evidence="1">
    <location>
        <begin position="73"/>
        <end position="99"/>
    </location>
</feature>
<name>A0A0E1WWC6_9HYPH</name>
<organism evidence="2">
    <name type="scientific">Brucella pinnipedialis M292/94/1</name>
    <dbReference type="NCBI Taxonomy" id="520462"/>
    <lineage>
        <taxon>Bacteria</taxon>
        <taxon>Pseudomonadati</taxon>
        <taxon>Pseudomonadota</taxon>
        <taxon>Alphaproteobacteria</taxon>
        <taxon>Hyphomicrobiales</taxon>
        <taxon>Brucellaceae</taxon>
        <taxon>Brucella/Ochrobactrum group</taxon>
        <taxon>Brucella</taxon>
    </lineage>
</organism>
<dbReference type="NCBIfam" id="TIGR01300">
    <property type="entry name" value="CPA3_mnhG_phaG"/>
    <property type="match status" value="1"/>
</dbReference>
<dbReference type="HOGENOM" id="CLU_121334_1_0_5"/>
<dbReference type="PANTHER" id="PTHR34703">
    <property type="entry name" value="ANTIPORTER SUBUNIT MNHG2-RELATED"/>
    <property type="match status" value="1"/>
</dbReference>
<evidence type="ECO:0000256" key="1">
    <source>
        <dbReference type="SAM" id="Phobius"/>
    </source>
</evidence>
<feature type="transmembrane region" description="Helical" evidence="1">
    <location>
        <begin position="12"/>
        <end position="36"/>
    </location>
</feature>
<dbReference type="EMBL" id="EQ999534">
    <property type="protein sequence ID" value="EEZ29120.1"/>
    <property type="molecule type" value="Genomic_DNA"/>
</dbReference>
<accession>A0A0E1WWC6</accession>
<evidence type="ECO:0000313" key="2">
    <source>
        <dbReference type="EMBL" id="EEZ29120.1"/>
    </source>
</evidence>
<gene>
    <name evidence="2" type="ORF">BALG_02473</name>
</gene>
<dbReference type="GeneID" id="99646590"/>
<keyword evidence="1" id="KW-1133">Transmembrane helix</keyword>
<dbReference type="GO" id="GO:0015385">
    <property type="term" value="F:sodium:proton antiporter activity"/>
    <property type="evidence" value="ECO:0007669"/>
    <property type="project" value="TreeGrafter"/>
</dbReference>
<keyword evidence="1" id="KW-0812">Transmembrane</keyword>